<evidence type="ECO:0000313" key="3">
    <source>
        <dbReference type="Proteomes" id="UP000004525"/>
    </source>
</evidence>
<gene>
    <name evidence="2" type="ORF">HMPREF0539_0432</name>
</gene>
<dbReference type="EMBL" id="ACIZ01000019">
    <property type="protein sequence ID" value="EEN81441.1"/>
    <property type="molecule type" value="Genomic_DNA"/>
</dbReference>
<evidence type="ECO:0000259" key="1">
    <source>
        <dbReference type="Pfam" id="PF12728"/>
    </source>
</evidence>
<dbReference type="Pfam" id="PF12728">
    <property type="entry name" value="HTH_17"/>
    <property type="match status" value="1"/>
</dbReference>
<name>C2JU48_LACRM</name>
<protein>
    <recommendedName>
        <fullName evidence="1">Helix-turn-helix domain-containing protein</fullName>
    </recommendedName>
</protein>
<proteinExistence type="predicted"/>
<dbReference type="InterPro" id="IPR041657">
    <property type="entry name" value="HTH_17"/>
</dbReference>
<accession>C2JU48</accession>
<dbReference type="InterPro" id="IPR009061">
    <property type="entry name" value="DNA-bd_dom_put_sf"/>
</dbReference>
<feature type="domain" description="Helix-turn-helix" evidence="1">
    <location>
        <begin position="44"/>
        <end position="91"/>
    </location>
</feature>
<dbReference type="Proteomes" id="UP000004525">
    <property type="component" value="Unassembled WGS sequence"/>
</dbReference>
<sequence length="93" mass="10608">MNMALMKAQITLPADFDQILQERIHREVVRVMNETKQQPMQKKLNIGQAAVYAGVARNTLLSWTRKDLPMQVVGGVKRINTADIDDYMNNHGK</sequence>
<dbReference type="AlphaFoldDB" id="C2JU48"/>
<dbReference type="HOGENOM" id="CLU_169549_3_2_9"/>
<keyword evidence="3" id="KW-1185">Reference proteome</keyword>
<comment type="caution">
    <text evidence="2">The sequence shown here is derived from an EMBL/GenBank/DDBJ whole genome shotgun (WGS) entry which is preliminary data.</text>
</comment>
<evidence type="ECO:0000313" key="2">
    <source>
        <dbReference type="EMBL" id="EEN81441.1"/>
    </source>
</evidence>
<dbReference type="SUPFAM" id="SSF46955">
    <property type="entry name" value="Putative DNA-binding domain"/>
    <property type="match status" value="1"/>
</dbReference>
<organism evidence="2 3">
    <name type="scientific">Lacticaseibacillus rhamnosus (strain LMS2-1)</name>
    <dbReference type="NCBI Taxonomy" id="525361"/>
    <lineage>
        <taxon>Bacteria</taxon>
        <taxon>Bacillati</taxon>
        <taxon>Bacillota</taxon>
        <taxon>Bacilli</taxon>
        <taxon>Lactobacillales</taxon>
        <taxon>Lactobacillaceae</taxon>
        <taxon>Lacticaseibacillus</taxon>
    </lineage>
</organism>
<reference evidence="2" key="1">
    <citation type="submission" date="2009-01" db="EMBL/GenBank/DDBJ databases">
        <authorList>
            <person name="Qin X."/>
            <person name="Bachman B."/>
            <person name="Battles P."/>
            <person name="Bell A."/>
            <person name="Bess C."/>
            <person name="Bickham C."/>
            <person name="Chaboub L."/>
            <person name="Chen D."/>
            <person name="Coyle M."/>
            <person name="Deiros D.R."/>
            <person name="Dinh H."/>
            <person name="Forbes L."/>
            <person name="Fowler G."/>
            <person name="Francisco L."/>
            <person name="Fu Q."/>
            <person name="Gubbala S."/>
            <person name="Hale W."/>
            <person name="Han Y."/>
            <person name="Hemphill L."/>
            <person name="Highlander S.K."/>
            <person name="Hirani K."/>
            <person name="Hogues M."/>
            <person name="Jackson L."/>
            <person name="Jakkamsetti A."/>
            <person name="Javaid M."/>
            <person name="Jiang H."/>
            <person name="Korchina V."/>
            <person name="Kovar C."/>
            <person name="Lara F."/>
            <person name="Lee S."/>
            <person name="Mata R."/>
            <person name="Mathew T."/>
            <person name="Moen C."/>
            <person name="Morales K."/>
            <person name="Munidasa M."/>
            <person name="Nazareth L."/>
            <person name="Ngo R."/>
            <person name="Nguyen L."/>
            <person name="Okwuonu G."/>
            <person name="Ongeri F."/>
            <person name="Patil S."/>
            <person name="Petrosino J."/>
            <person name="Pham C."/>
            <person name="Pham P."/>
            <person name="Pu L.-L."/>
            <person name="Puazo M."/>
            <person name="Raj R."/>
            <person name="Reid J."/>
            <person name="Rouhana J."/>
            <person name="Saada N."/>
            <person name="Shang Y."/>
            <person name="Simmons D."/>
            <person name="Thornton R."/>
            <person name="Warren J."/>
            <person name="Weissenberger G."/>
            <person name="Zhang J."/>
            <person name="Zhang L."/>
            <person name="Zhou C."/>
            <person name="Zhu D."/>
            <person name="Muzny D."/>
            <person name="Worley K."/>
            <person name="Gibbs R."/>
        </authorList>
    </citation>
    <scope>NUCLEOTIDE SEQUENCE [LARGE SCALE GENOMIC DNA]</scope>
    <source>
        <strain evidence="2">LMS2-1</strain>
    </source>
</reference>